<accession>A0AAU9P0R4</accession>
<evidence type="ECO:0000259" key="1">
    <source>
        <dbReference type="Pfam" id="PF05699"/>
    </source>
</evidence>
<dbReference type="InterPro" id="IPR008906">
    <property type="entry name" value="HATC_C_dom"/>
</dbReference>
<evidence type="ECO:0000313" key="2">
    <source>
        <dbReference type="EMBL" id="CAH1443857.1"/>
    </source>
</evidence>
<feature type="domain" description="HAT C-terminal dimerisation" evidence="1">
    <location>
        <begin position="2"/>
        <end position="85"/>
    </location>
</feature>
<comment type="caution">
    <text evidence="2">The sequence shown here is derived from an EMBL/GenBank/DDBJ whole genome shotgun (WGS) entry which is preliminary data.</text>
</comment>
<reference evidence="2 3" key="1">
    <citation type="submission" date="2022-01" db="EMBL/GenBank/DDBJ databases">
        <authorList>
            <person name="Xiong W."/>
            <person name="Schranz E."/>
        </authorList>
    </citation>
    <scope>NUCLEOTIDE SEQUENCE [LARGE SCALE GENOMIC DNA]</scope>
</reference>
<name>A0AAU9P0R4_9ASTR</name>
<dbReference type="SUPFAM" id="SSF53098">
    <property type="entry name" value="Ribonuclease H-like"/>
    <property type="match status" value="1"/>
</dbReference>
<dbReference type="GO" id="GO:0046983">
    <property type="term" value="F:protein dimerization activity"/>
    <property type="evidence" value="ECO:0007669"/>
    <property type="project" value="InterPro"/>
</dbReference>
<dbReference type="EMBL" id="CAKMRJ010005523">
    <property type="protein sequence ID" value="CAH1443857.1"/>
    <property type="molecule type" value="Genomic_DNA"/>
</dbReference>
<proteinExistence type="predicted"/>
<dbReference type="InterPro" id="IPR012337">
    <property type="entry name" value="RNaseH-like_sf"/>
</dbReference>
<dbReference type="Pfam" id="PF05699">
    <property type="entry name" value="Dimer_Tnp_hAT"/>
    <property type="match status" value="1"/>
</dbReference>
<gene>
    <name evidence="2" type="ORF">LVIROSA_LOCUS29742</name>
</gene>
<organism evidence="2 3">
    <name type="scientific">Lactuca virosa</name>
    <dbReference type="NCBI Taxonomy" id="75947"/>
    <lineage>
        <taxon>Eukaryota</taxon>
        <taxon>Viridiplantae</taxon>
        <taxon>Streptophyta</taxon>
        <taxon>Embryophyta</taxon>
        <taxon>Tracheophyta</taxon>
        <taxon>Spermatophyta</taxon>
        <taxon>Magnoliopsida</taxon>
        <taxon>eudicotyledons</taxon>
        <taxon>Gunneridae</taxon>
        <taxon>Pentapetalae</taxon>
        <taxon>asterids</taxon>
        <taxon>campanulids</taxon>
        <taxon>Asterales</taxon>
        <taxon>Asteraceae</taxon>
        <taxon>Cichorioideae</taxon>
        <taxon>Cichorieae</taxon>
        <taxon>Lactucinae</taxon>
        <taxon>Lactuca</taxon>
    </lineage>
</organism>
<keyword evidence="3" id="KW-1185">Reference proteome</keyword>
<sequence length="117" mass="13536">MYLEEGVYRDYRQKGMDSFKALEWWNIHKLKYHVLSKMAMDVLVIPISTVASKATFSVGGRLIDRYISSLAPDTVQKLICGGDWIRHRYGLKKKLKFFLHKEEMPIEVLLPTGTSNS</sequence>
<protein>
    <recommendedName>
        <fullName evidence="1">HAT C-terminal dimerisation domain-containing protein</fullName>
    </recommendedName>
</protein>
<dbReference type="Proteomes" id="UP001157418">
    <property type="component" value="Unassembled WGS sequence"/>
</dbReference>
<dbReference type="AlphaFoldDB" id="A0AAU9P0R4"/>
<dbReference type="PANTHER" id="PTHR23272:SF185">
    <property type="entry name" value="ZINC FINGER BED DOMAIN-CONTAINING PROTEIN RICESLEEPER 2-LIKE"/>
    <property type="match status" value="1"/>
</dbReference>
<evidence type="ECO:0000313" key="3">
    <source>
        <dbReference type="Proteomes" id="UP001157418"/>
    </source>
</evidence>
<dbReference type="PANTHER" id="PTHR23272">
    <property type="entry name" value="BED FINGER-RELATED"/>
    <property type="match status" value="1"/>
</dbReference>